<feature type="transmembrane region" description="Helical" evidence="8">
    <location>
        <begin position="9"/>
        <end position="25"/>
    </location>
</feature>
<accession>A0A835HQ45</accession>
<gene>
    <name evidence="11" type="ORF">IFM89_015989</name>
</gene>
<feature type="transmembrane region" description="Helical" evidence="8">
    <location>
        <begin position="335"/>
        <end position="353"/>
    </location>
</feature>
<evidence type="ECO:0000256" key="6">
    <source>
        <dbReference type="ARBA" id="ARBA00022989"/>
    </source>
</evidence>
<dbReference type="SMART" id="SM00664">
    <property type="entry name" value="DoH"/>
    <property type="match status" value="1"/>
</dbReference>
<keyword evidence="12" id="KW-1185">Reference proteome</keyword>
<evidence type="ECO:0008006" key="13">
    <source>
        <dbReference type="Google" id="ProtNLM"/>
    </source>
</evidence>
<dbReference type="PROSITE" id="PS50939">
    <property type="entry name" value="CYTOCHROME_B561"/>
    <property type="match status" value="1"/>
</dbReference>
<dbReference type="GO" id="GO:0016020">
    <property type="term" value="C:membrane"/>
    <property type="evidence" value="ECO:0007669"/>
    <property type="project" value="UniProtKB-SubCell"/>
</dbReference>
<feature type="domain" description="Cytochrome b561" evidence="10">
    <location>
        <begin position="185"/>
        <end position="384"/>
    </location>
</feature>
<sequence length="393" mass="44185">MADLNRRRAIGLSVYYVLVYMILFLNTRSFSVVGQGENVVAQLCANDLSSFLPVPYSNLSDYKCRAVWNTYILRVSRSADNVLTCVLSAAYTTGWVGIGFSKDGMMIGASAMVGWIGKEGRANIKQYYLRGFTPSNVIPDKGELQLTNVPPAVVINGATIYLAFQLKVEEVQKSQPILLAFGTKTPAHHQLSVHDDKTAILYDFSGASWDNINTPSSVDNVLYLRRNHGVLAIIGWGVLLPAGAIVARYLRHRDPLWYYLHVSIQFVGFIIGLATVVAGKVVYERMHAMVPTHRGIGFFVLVLSILQIMAFFLRPDRDSKIRRYWNLYHHWFGRLALFMAALNILLGIQAGGGVRSWNIVYAFILSVILVTVIILEVLLQRENLRNHIHQHFR</sequence>
<dbReference type="EMBL" id="JADFTS010000006">
    <property type="protein sequence ID" value="KAF9601063.1"/>
    <property type="molecule type" value="Genomic_DNA"/>
</dbReference>
<feature type="transmembrane region" description="Helical" evidence="8">
    <location>
        <begin position="295"/>
        <end position="314"/>
    </location>
</feature>
<evidence type="ECO:0000256" key="7">
    <source>
        <dbReference type="ARBA" id="ARBA00023136"/>
    </source>
</evidence>
<feature type="transmembrane region" description="Helical" evidence="8">
    <location>
        <begin position="230"/>
        <end position="250"/>
    </location>
</feature>
<name>A0A835HQ45_9MAGN</name>
<evidence type="ECO:0000256" key="2">
    <source>
        <dbReference type="ARBA" id="ARBA00022448"/>
    </source>
</evidence>
<evidence type="ECO:0000256" key="3">
    <source>
        <dbReference type="ARBA" id="ARBA00022692"/>
    </source>
</evidence>
<dbReference type="SMART" id="SM00665">
    <property type="entry name" value="B561"/>
    <property type="match status" value="1"/>
</dbReference>
<dbReference type="InterPro" id="IPR006593">
    <property type="entry name" value="Cyt_b561/ferric_Rdtase_TM"/>
</dbReference>
<keyword evidence="3 8" id="KW-0812">Transmembrane</keyword>
<keyword evidence="2" id="KW-0813">Transport</keyword>
<organism evidence="11 12">
    <name type="scientific">Coptis chinensis</name>
    <dbReference type="NCBI Taxonomy" id="261450"/>
    <lineage>
        <taxon>Eukaryota</taxon>
        <taxon>Viridiplantae</taxon>
        <taxon>Streptophyta</taxon>
        <taxon>Embryophyta</taxon>
        <taxon>Tracheophyta</taxon>
        <taxon>Spermatophyta</taxon>
        <taxon>Magnoliopsida</taxon>
        <taxon>Ranunculales</taxon>
        <taxon>Ranunculaceae</taxon>
        <taxon>Coptidoideae</taxon>
        <taxon>Coptis</taxon>
    </lineage>
</organism>
<keyword evidence="6 8" id="KW-1133">Transmembrane helix</keyword>
<dbReference type="Pfam" id="PF03188">
    <property type="entry name" value="Cytochrom_B561"/>
    <property type="match status" value="1"/>
</dbReference>
<dbReference type="Proteomes" id="UP000631114">
    <property type="component" value="Unassembled WGS sequence"/>
</dbReference>
<evidence type="ECO:0000313" key="12">
    <source>
        <dbReference type="Proteomes" id="UP000631114"/>
    </source>
</evidence>
<feature type="transmembrane region" description="Helical" evidence="8">
    <location>
        <begin position="359"/>
        <end position="379"/>
    </location>
</feature>
<evidence type="ECO:0000313" key="11">
    <source>
        <dbReference type="EMBL" id="KAF9601063.1"/>
    </source>
</evidence>
<dbReference type="PANTHER" id="PTHR23130">
    <property type="entry name" value="CYTOCHROME B561 AND DOMON DOMAIN-CONTAINING PROTEIN"/>
    <property type="match status" value="1"/>
</dbReference>
<dbReference type="AlphaFoldDB" id="A0A835HQ45"/>
<dbReference type="PANTHER" id="PTHR23130:SF115">
    <property type="entry name" value="OS01G0680900 PROTEIN"/>
    <property type="match status" value="1"/>
</dbReference>
<evidence type="ECO:0000259" key="9">
    <source>
        <dbReference type="PROSITE" id="PS50836"/>
    </source>
</evidence>
<dbReference type="CDD" id="cd08760">
    <property type="entry name" value="Cyt_b561_FRRS1_like"/>
    <property type="match status" value="1"/>
</dbReference>
<comment type="subcellular location">
    <subcellularLocation>
        <location evidence="1">Membrane</location>
    </subcellularLocation>
</comment>
<proteinExistence type="predicted"/>
<evidence type="ECO:0000259" key="10">
    <source>
        <dbReference type="PROSITE" id="PS50939"/>
    </source>
</evidence>
<reference evidence="11 12" key="1">
    <citation type="submission" date="2020-10" db="EMBL/GenBank/DDBJ databases">
        <title>The Coptis chinensis genome and diversification of protoberbering-type alkaloids.</title>
        <authorList>
            <person name="Wang B."/>
            <person name="Shu S."/>
            <person name="Song C."/>
            <person name="Liu Y."/>
        </authorList>
    </citation>
    <scope>NUCLEOTIDE SEQUENCE [LARGE SCALE GENOMIC DNA]</scope>
    <source>
        <strain evidence="11">HL-2020</strain>
        <tissue evidence="11">Leaf</tissue>
    </source>
</reference>
<dbReference type="InterPro" id="IPR045266">
    <property type="entry name" value="DOH_DOMON"/>
</dbReference>
<evidence type="ECO:0000256" key="8">
    <source>
        <dbReference type="SAM" id="Phobius"/>
    </source>
</evidence>
<dbReference type="PROSITE" id="PS50836">
    <property type="entry name" value="DOMON"/>
    <property type="match status" value="1"/>
</dbReference>
<keyword evidence="7 8" id="KW-0472">Membrane</keyword>
<evidence type="ECO:0000256" key="4">
    <source>
        <dbReference type="ARBA" id="ARBA00022729"/>
    </source>
</evidence>
<feature type="domain" description="DOMON" evidence="9">
    <location>
        <begin position="69"/>
        <end position="182"/>
    </location>
</feature>
<feature type="transmembrane region" description="Helical" evidence="8">
    <location>
        <begin position="257"/>
        <end position="283"/>
    </location>
</feature>
<evidence type="ECO:0000256" key="5">
    <source>
        <dbReference type="ARBA" id="ARBA00022982"/>
    </source>
</evidence>
<dbReference type="Pfam" id="PF03351">
    <property type="entry name" value="DOMON"/>
    <property type="match status" value="1"/>
</dbReference>
<keyword evidence="4" id="KW-0732">Signal</keyword>
<keyword evidence="5" id="KW-0249">Electron transport</keyword>
<dbReference type="Gene3D" id="1.20.120.1770">
    <property type="match status" value="1"/>
</dbReference>
<protein>
    <recommendedName>
        <fullName evidence="13">Cytochrome b561 and DOMON domain-containing protein</fullName>
    </recommendedName>
</protein>
<dbReference type="OrthoDB" id="19261at2759"/>
<comment type="caution">
    <text evidence="11">The sequence shown here is derived from an EMBL/GenBank/DDBJ whole genome shotgun (WGS) entry which is preliminary data.</text>
</comment>
<dbReference type="CDD" id="cd09631">
    <property type="entry name" value="DOMON_DOH"/>
    <property type="match status" value="1"/>
</dbReference>
<dbReference type="InterPro" id="IPR005018">
    <property type="entry name" value="DOMON_domain"/>
</dbReference>
<evidence type="ECO:0000256" key="1">
    <source>
        <dbReference type="ARBA" id="ARBA00004370"/>
    </source>
</evidence>